<feature type="region of interest" description="Disordered" evidence="1">
    <location>
        <begin position="281"/>
        <end position="350"/>
    </location>
</feature>
<feature type="compositionally biased region" description="Low complexity" evidence="1">
    <location>
        <begin position="416"/>
        <end position="427"/>
    </location>
</feature>
<name>A0A813L776_POLGL</name>
<feature type="compositionally biased region" description="Basic and acidic residues" evidence="1">
    <location>
        <begin position="428"/>
        <end position="451"/>
    </location>
</feature>
<dbReference type="AlphaFoldDB" id="A0A813L776"/>
<proteinExistence type="predicted"/>
<evidence type="ECO:0000313" key="2">
    <source>
        <dbReference type="EMBL" id="CAE8721005.1"/>
    </source>
</evidence>
<feature type="region of interest" description="Disordered" evidence="1">
    <location>
        <begin position="869"/>
        <end position="895"/>
    </location>
</feature>
<sequence>MDAAYSHSPILSGRDYSIALSVASEVVDEDVAAEAVKRSLHAVYDCGAVSPPETSVALSVASEVADEDAAAEVVTRCLYEFASPAAIMQEASVHRSIASDVIDEDAASEAVNRSWAGAHDYANAAVSDAAHAARNSSAREPLTPTSVAGESVVTAGASVLIEDMANDMINYAVLRSNLPDADSVVESEARTDQEQAIQQALAEEEARIRAIVDAEIKRLSAEQAELAQQRAAAAANEAIRLATLEAEQLKQLEKEAVLREQQASGALQKVAAQELTLRKAAEKEAEHRAAEEEARSKKAAEKEEERKNAEEKSRLRALAQEEARLQRESGARQTDEQAREEEEQRVKQELARKEAQLRLAAEEEAKQRAEEEERRHLEALELSAVKQSEAEAKARQLVLKEEERVKSERETDSARLRAAQESAAKAQELAEEKAKQAEEKSQEADTARKAASEAASRSPSDDNDILGRLVKSCVNSATSSSVEAKNVPLEGGDTTQTFPRSDDPSLFDLTATATQFPRAAAGAEVTLQFQSTTAGLWASGLAMSSTAPPRIGMGSRQGPEVPSLWEPHSRSDGFNACGWRASPSEVSDSLPASEYTTPRDEEDVVPTFAPKFFADTIPVSQRHDPVDPEAPTLKAPFSHRSAEMEYDNERVPIFVPSSARAGLKQKEHGFSRPVPARSEHLARDAAAASKDQLVDPNIISQLCALLNPPDTPPSEYERIRRGPASTWARSPELSARSLSQRSARSLSQRSAQAIAAPPLPVARKLLSARSDEAMKQVAPAAECGPLKALLHSQRSELQFSPARESGRSVGSQARRVPAKSEASSNAWSAPLGSEATPTPKSLRRKEGMVEFQEFERYLLAEHPQAEGLPSLPLLGIPGEAAGSAPQTPEQKGGLQEALSRLTQARAAAPLYGPERSRRFVDLEVVLFDGTQMASYVIKKRQMGAAPTAEDEAATVFKAGAPQHQALRQELEGSLDQQLRRPTEAAWSAMAGRIALSKRMDMAQEQQVRLMLQDIANSMFGEAESQQSSARRLPQLPGGSFFSGSRAANSVIGSPSIYTARSSVRSKGSSMSQDMDPIDAAEALELEVAGLMSELCGRVYAPTYDSSSEA</sequence>
<feature type="region of interest" description="Disordered" evidence="1">
    <location>
        <begin position="381"/>
        <end position="465"/>
    </location>
</feature>
<dbReference type="EMBL" id="CAJNNW010033942">
    <property type="protein sequence ID" value="CAE8721005.1"/>
    <property type="molecule type" value="Genomic_DNA"/>
</dbReference>
<feature type="region of interest" description="Disordered" evidence="1">
    <location>
        <begin position="477"/>
        <end position="506"/>
    </location>
</feature>
<feature type="compositionally biased region" description="Basic and acidic residues" evidence="1">
    <location>
        <begin position="388"/>
        <end position="415"/>
    </location>
</feature>
<evidence type="ECO:0000313" key="3">
    <source>
        <dbReference type="Proteomes" id="UP000626109"/>
    </source>
</evidence>
<feature type="region of interest" description="Disordered" evidence="1">
    <location>
        <begin position="709"/>
        <end position="744"/>
    </location>
</feature>
<feature type="compositionally biased region" description="Low complexity" evidence="1">
    <location>
        <begin position="733"/>
        <end position="744"/>
    </location>
</feature>
<comment type="caution">
    <text evidence="2">The sequence shown here is derived from an EMBL/GenBank/DDBJ whole genome shotgun (WGS) entry which is preliminary data.</text>
</comment>
<gene>
    <name evidence="2" type="ORF">PGLA2088_LOCUS41668</name>
</gene>
<protein>
    <submittedName>
        <fullName evidence="2">Uncharacterized protein</fullName>
    </submittedName>
</protein>
<accession>A0A813L776</accession>
<feature type="compositionally biased region" description="Low complexity" evidence="1">
    <location>
        <begin position="869"/>
        <end position="878"/>
    </location>
</feature>
<feature type="region of interest" description="Disordered" evidence="1">
    <location>
        <begin position="548"/>
        <end position="601"/>
    </location>
</feature>
<dbReference type="Proteomes" id="UP000626109">
    <property type="component" value="Unassembled WGS sequence"/>
</dbReference>
<organism evidence="2 3">
    <name type="scientific">Polarella glacialis</name>
    <name type="common">Dinoflagellate</name>
    <dbReference type="NCBI Taxonomy" id="89957"/>
    <lineage>
        <taxon>Eukaryota</taxon>
        <taxon>Sar</taxon>
        <taxon>Alveolata</taxon>
        <taxon>Dinophyceae</taxon>
        <taxon>Suessiales</taxon>
        <taxon>Suessiaceae</taxon>
        <taxon>Polarella</taxon>
    </lineage>
</organism>
<feature type="region of interest" description="Disordered" evidence="1">
    <location>
        <begin position="797"/>
        <end position="844"/>
    </location>
</feature>
<evidence type="ECO:0000256" key="1">
    <source>
        <dbReference type="SAM" id="MobiDB-lite"/>
    </source>
</evidence>
<reference evidence="2" key="1">
    <citation type="submission" date="2021-02" db="EMBL/GenBank/DDBJ databases">
        <authorList>
            <person name="Dougan E. K."/>
            <person name="Rhodes N."/>
            <person name="Thang M."/>
            <person name="Chan C."/>
        </authorList>
    </citation>
    <scope>NUCLEOTIDE SEQUENCE</scope>
</reference>